<dbReference type="Proteomes" id="UP000003477">
    <property type="component" value="Unassembled WGS sequence"/>
</dbReference>
<sequence length="42" mass="4316">MSALFEFQGSETILPAAVPEPSSAIAVILTGVSVLLTKGKKN</sequence>
<keyword evidence="1" id="KW-0812">Transmembrane</keyword>
<dbReference type="InterPro" id="IPR013424">
    <property type="entry name" value="Ice-binding_C"/>
</dbReference>
<evidence type="ECO:0008006" key="4">
    <source>
        <dbReference type="Google" id="ProtNLM"/>
    </source>
</evidence>
<dbReference type="NCBIfam" id="TIGR02595">
    <property type="entry name" value="PEP_CTERM"/>
    <property type="match status" value="1"/>
</dbReference>
<evidence type="ECO:0000313" key="2">
    <source>
        <dbReference type="EMBL" id="EHJ11832.1"/>
    </source>
</evidence>
<protein>
    <recommendedName>
        <fullName evidence="4">PEP-CTERM protein-sorting domain-containing protein</fullName>
    </recommendedName>
</protein>
<proteinExistence type="predicted"/>
<comment type="caution">
    <text evidence="2">The sequence shown here is derived from an EMBL/GenBank/DDBJ whole genome shotgun (WGS) entry which is preliminary data.</text>
</comment>
<keyword evidence="1" id="KW-1133">Transmembrane helix</keyword>
<evidence type="ECO:0000313" key="3">
    <source>
        <dbReference type="Proteomes" id="UP000003477"/>
    </source>
</evidence>
<feature type="transmembrane region" description="Helical" evidence="1">
    <location>
        <begin position="12"/>
        <end position="36"/>
    </location>
</feature>
<gene>
    <name evidence="2" type="ORF">CWATWH0003_3442</name>
</gene>
<keyword evidence="1" id="KW-0472">Membrane</keyword>
<dbReference type="EMBL" id="AESD01000513">
    <property type="protein sequence ID" value="EHJ11832.1"/>
    <property type="molecule type" value="Genomic_DNA"/>
</dbReference>
<dbReference type="PATRIC" id="fig|423471.3.peg.3228"/>
<dbReference type="GeneID" id="88769548"/>
<dbReference type="AlphaFoldDB" id="G5J7K5"/>
<name>G5J7K5_CROWT</name>
<organism evidence="2 3">
    <name type="scientific">Crocosphaera watsonii WH 0003</name>
    <dbReference type="NCBI Taxonomy" id="423471"/>
    <lineage>
        <taxon>Bacteria</taxon>
        <taxon>Bacillati</taxon>
        <taxon>Cyanobacteriota</taxon>
        <taxon>Cyanophyceae</taxon>
        <taxon>Oscillatoriophycideae</taxon>
        <taxon>Chroococcales</taxon>
        <taxon>Aphanothecaceae</taxon>
        <taxon>Crocosphaera</taxon>
    </lineage>
</organism>
<accession>G5J7K5</accession>
<reference evidence="2 3" key="1">
    <citation type="journal article" date="2011" name="Front. Microbiol.">
        <title>Two Strains of Crocosphaera watsonii with Highly Conserved Genomes are Distinguished by Strain-Specific Features.</title>
        <authorList>
            <person name="Bench S.R."/>
            <person name="Ilikchyan I.N."/>
            <person name="Tripp H.J."/>
            <person name="Zehr J.P."/>
        </authorList>
    </citation>
    <scope>NUCLEOTIDE SEQUENCE [LARGE SCALE GENOMIC DNA]</scope>
    <source>
        <strain evidence="2 3">WH 0003</strain>
    </source>
</reference>
<evidence type="ECO:0000256" key="1">
    <source>
        <dbReference type="SAM" id="Phobius"/>
    </source>
</evidence>
<dbReference type="RefSeq" id="WP_007311498.1">
    <property type="nucleotide sequence ID" value="NZ_AESD01000513.1"/>
</dbReference>